<feature type="compositionally biased region" description="Polar residues" evidence="6">
    <location>
        <begin position="382"/>
        <end position="391"/>
    </location>
</feature>
<feature type="compositionally biased region" description="Polar residues" evidence="6">
    <location>
        <begin position="469"/>
        <end position="485"/>
    </location>
</feature>
<dbReference type="InterPro" id="IPR019734">
    <property type="entry name" value="TPR_rpt"/>
</dbReference>
<evidence type="ECO:0000256" key="5">
    <source>
        <dbReference type="PROSITE-ProRule" id="PRU00339"/>
    </source>
</evidence>
<name>A0A7J7JUD3_BUGNE</name>
<sequence length="1091" mass="120496">MKYLELLYIVHDMTMESQVNGSHKQSLLEKFGLSLDKLDSNHIEKCSDVKELEQILRVLRSGEEGRYDHLEKRCESKLQKLAPKSRLLRKDSPLISAKDLPAENGVTDELKSWTTEMKARDTLFTRRESSGGDENLPPIRSGSHLKGSAKVPDNVEQKKKKKAAPRDYREWDKIIHNLDENEGEDEQTENDKSKEVEMKKPSKSLTNQINTEGMTEEEKEILANREKDKGNEAFRSGDFMEAIVYYNRSLSVVPLAATFNNRALAYIRVNKWSDAVADCNKVLSEEPENIKAKLRRACAYRSLGKFRQAKDDLNVVLSVEPQNKRAQDIYKEVGKELAKLEERKAEGKGSRMVIEETDGESEEEEIDVRQAAMSSAPAANGGTVTSSQEVPGSSVVDAAATTEPAATTVKGRRIVIEEYSDESGEEEVEKKVPQAKEDPVPAANSQSTPDSLPESSSADESKPRKPIKRNNSLLRIIQNNLSTESGGKPTPHMGAGDSSSSVTETKSESSSCTSSTTNTSSDTNTSSAGTELTNEQSEVVNSQHSSDEISQRESQGSDVTENCVPSVPPEIKVIQVPALPAHVELVKKKGNDLFKSGQYGEAAVYYTQAIETLSRDDNATTSLELIPHNAKALLRRATAYEILERYKDAYIDYRHTINIDSNASTAYVGATRCERMLSDQHGSKWRADIPKIPSCANLPKYELEGAVTAAPPTNSNSSEAISPVTSSVLSAKSNSNKSQDTKDPSLHQPTEPVETNEEKFDRLKDLGNQMVKKGDYGLACSYYSKSIDLYPDKVAPYSNRALCYLKTDNPGLAVKDCDTVIAIESNHVKALFRRAQANKMLHKYYDSLSDLLNLLKIEPTNRPAQKECADVKVLYKKQLESSKIEAAKNAASASKSQSKQSAPAPHSSESPKKPATRIVIEEGSDSETDPPPTSAPEPTSTKSSKARHKKKKQKKATATVKPQTSNTVPTLSANPTPYEFTQAWAAMRHITDTEPYARLLRQIPPSSLSSVLSNKLEGDMLDKIVTCLDTNFTSGELRDVENYLKSLAAVPRFGMVAMFMSDECKSALENLFKKLEPVSSQVDKLRLAFRV</sequence>
<feature type="repeat" description="TPR" evidence="5">
    <location>
        <begin position="760"/>
        <end position="793"/>
    </location>
</feature>
<dbReference type="Pfam" id="PF13432">
    <property type="entry name" value="TPR_16"/>
    <property type="match status" value="1"/>
</dbReference>
<evidence type="ECO:0000313" key="9">
    <source>
        <dbReference type="Proteomes" id="UP000593567"/>
    </source>
</evidence>
<organism evidence="8 9">
    <name type="scientific">Bugula neritina</name>
    <name type="common">Brown bryozoan</name>
    <name type="synonym">Sertularia neritina</name>
    <dbReference type="NCBI Taxonomy" id="10212"/>
    <lineage>
        <taxon>Eukaryota</taxon>
        <taxon>Metazoa</taxon>
        <taxon>Spiralia</taxon>
        <taxon>Lophotrochozoa</taxon>
        <taxon>Bryozoa</taxon>
        <taxon>Gymnolaemata</taxon>
        <taxon>Cheilostomatida</taxon>
        <taxon>Flustrina</taxon>
        <taxon>Buguloidea</taxon>
        <taxon>Bugulidae</taxon>
        <taxon>Bugula</taxon>
    </lineage>
</organism>
<comment type="caution">
    <text evidence="8">The sequence shown here is derived from an EMBL/GenBank/DDBJ whole genome shotgun (WGS) entry which is preliminary data.</text>
</comment>
<protein>
    <submittedName>
        <fullName evidence="8">SPAG1</fullName>
    </submittedName>
</protein>
<dbReference type="SUPFAM" id="SSF48452">
    <property type="entry name" value="TPR-like"/>
    <property type="match status" value="3"/>
</dbReference>
<proteinExistence type="predicted"/>
<gene>
    <name evidence="8" type="ORF">EB796_012122</name>
</gene>
<accession>A0A7J7JUD3</accession>
<evidence type="ECO:0000256" key="2">
    <source>
        <dbReference type="ARBA" id="ARBA00022490"/>
    </source>
</evidence>
<evidence type="ECO:0000256" key="3">
    <source>
        <dbReference type="ARBA" id="ARBA00022737"/>
    </source>
</evidence>
<feature type="compositionally biased region" description="Basic and acidic residues" evidence="6">
    <location>
        <begin position="164"/>
        <end position="179"/>
    </location>
</feature>
<dbReference type="GO" id="GO:0005829">
    <property type="term" value="C:cytosol"/>
    <property type="evidence" value="ECO:0007669"/>
    <property type="project" value="TreeGrafter"/>
</dbReference>
<feature type="region of interest" description="Disordered" evidence="6">
    <location>
        <begin position="418"/>
        <end position="564"/>
    </location>
</feature>
<dbReference type="Proteomes" id="UP000593567">
    <property type="component" value="Unassembled WGS sequence"/>
</dbReference>
<dbReference type="Gene3D" id="1.25.40.10">
    <property type="entry name" value="Tetratricopeptide repeat domain"/>
    <property type="match status" value="4"/>
</dbReference>
<dbReference type="OrthoDB" id="2942533at2759"/>
<dbReference type="InterPro" id="IPR011990">
    <property type="entry name" value="TPR-like_helical_dom_sf"/>
</dbReference>
<evidence type="ECO:0000256" key="6">
    <source>
        <dbReference type="SAM" id="MobiDB-lite"/>
    </source>
</evidence>
<dbReference type="GO" id="GO:0031072">
    <property type="term" value="F:heat shock protein binding"/>
    <property type="evidence" value="ECO:0007669"/>
    <property type="project" value="TreeGrafter"/>
</dbReference>
<keyword evidence="2" id="KW-0963">Cytoplasm</keyword>
<feature type="compositionally biased region" description="Basic and acidic residues" evidence="6">
    <location>
        <begin position="428"/>
        <end position="439"/>
    </location>
</feature>
<dbReference type="AlphaFoldDB" id="A0A7J7JUD3"/>
<dbReference type="GO" id="GO:0005739">
    <property type="term" value="C:mitochondrion"/>
    <property type="evidence" value="ECO:0007669"/>
    <property type="project" value="TreeGrafter"/>
</dbReference>
<feature type="compositionally biased region" description="Basic residues" evidence="6">
    <location>
        <begin position="944"/>
        <end position="955"/>
    </location>
</feature>
<feature type="compositionally biased region" description="Polar residues" evidence="6">
    <location>
        <begin position="528"/>
        <end position="544"/>
    </location>
</feature>
<dbReference type="Pfam" id="PF13877">
    <property type="entry name" value="RPAP3_C"/>
    <property type="match status" value="1"/>
</dbReference>
<dbReference type="SMART" id="SM00028">
    <property type="entry name" value="TPR"/>
    <property type="match status" value="8"/>
</dbReference>
<keyword evidence="9" id="KW-1185">Reference proteome</keyword>
<keyword evidence="4 5" id="KW-0802">TPR repeat</keyword>
<dbReference type="InterPro" id="IPR025986">
    <property type="entry name" value="RPAP3-like_C"/>
</dbReference>
<feature type="repeat" description="TPR" evidence="5">
    <location>
        <begin position="290"/>
        <end position="323"/>
    </location>
</feature>
<feature type="compositionally biased region" description="Polar residues" evidence="6">
    <location>
        <begin position="962"/>
        <end position="974"/>
    </location>
</feature>
<dbReference type="InterPro" id="IPR051982">
    <property type="entry name" value="CiliaryAsmbly_MitoImport"/>
</dbReference>
<feature type="compositionally biased region" description="Acidic residues" evidence="6">
    <location>
        <begin position="418"/>
        <end position="427"/>
    </location>
</feature>
<dbReference type="PROSITE" id="PS50005">
    <property type="entry name" value="TPR"/>
    <property type="match status" value="3"/>
</dbReference>
<feature type="region of interest" description="Disordered" evidence="6">
    <location>
        <begin position="709"/>
        <end position="758"/>
    </location>
</feature>
<comment type="subcellular location">
    <subcellularLocation>
        <location evidence="1">Cytoplasm</location>
    </subcellularLocation>
</comment>
<evidence type="ECO:0000256" key="1">
    <source>
        <dbReference type="ARBA" id="ARBA00004496"/>
    </source>
</evidence>
<keyword evidence="3" id="KW-0677">Repeat</keyword>
<feature type="compositionally biased region" description="Low complexity" evidence="6">
    <location>
        <begin position="887"/>
        <end position="905"/>
    </location>
</feature>
<evidence type="ECO:0000256" key="4">
    <source>
        <dbReference type="ARBA" id="ARBA00022803"/>
    </source>
</evidence>
<dbReference type="EMBL" id="VXIV02001809">
    <property type="protein sequence ID" value="KAF6029553.1"/>
    <property type="molecule type" value="Genomic_DNA"/>
</dbReference>
<feature type="compositionally biased region" description="Basic and acidic residues" evidence="6">
    <location>
        <begin position="189"/>
        <end position="200"/>
    </location>
</feature>
<feature type="compositionally biased region" description="Acidic residues" evidence="6">
    <location>
        <begin position="355"/>
        <end position="366"/>
    </location>
</feature>
<feature type="region of interest" description="Disordered" evidence="6">
    <location>
        <begin position="124"/>
        <end position="203"/>
    </location>
</feature>
<feature type="compositionally biased region" description="Low complexity" evidence="6">
    <location>
        <begin position="498"/>
        <end position="527"/>
    </location>
</feature>
<evidence type="ECO:0000313" key="8">
    <source>
        <dbReference type="EMBL" id="KAF6029553.1"/>
    </source>
</evidence>
<evidence type="ECO:0000259" key="7">
    <source>
        <dbReference type="Pfam" id="PF13877"/>
    </source>
</evidence>
<feature type="region of interest" description="Disordered" evidence="6">
    <location>
        <begin position="344"/>
        <end position="404"/>
    </location>
</feature>
<feature type="compositionally biased region" description="Polar residues" evidence="6">
    <location>
        <begin position="711"/>
        <end position="738"/>
    </location>
</feature>
<dbReference type="GO" id="GO:0006626">
    <property type="term" value="P:protein targeting to mitochondrion"/>
    <property type="evidence" value="ECO:0007669"/>
    <property type="project" value="TreeGrafter"/>
</dbReference>
<feature type="compositionally biased region" description="Polar residues" evidence="6">
    <location>
        <begin position="443"/>
        <end position="458"/>
    </location>
</feature>
<dbReference type="PANTHER" id="PTHR45984:SF1">
    <property type="entry name" value="SPAG1 AXONEMAL DYNEIN ASSEMBLY FACTOR"/>
    <property type="match status" value="1"/>
</dbReference>
<dbReference type="PANTHER" id="PTHR45984">
    <property type="entry name" value="RNA (RNA) POLYMERASE II ASSOCIATED PROTEIN HOMOLOG"/>
    <property type="match status" value="1"/>
</dbReference>
<reference evidence="8" key="1">
    <citation type="submission" date="2020-06" db="EMBL/GenBank/DDBJ databases">
        <title>Draft genome of Bugula neritina, a colonial animal packing powerful symbionts and potential medicines.</title>
        <authorList>
            <person name="Rayko M."/>
        </authorList>
    </citation>
    <scope>NUCLEOTIDE SEQUENCE [LARGE SCALE GENOMIC DNA]</scope>
    <source>
        <strain evidence="8">Kwan_BN1</strain>
    </source>
</reference>
<feature type="region of interest" description="Disordered" evidence="6">
    <location>
        <begin position="886"/>
        <end position="974"/>
    </location>
</feature>
<feature type="domain" description="RNA-polymerase II-associated protein 3-like C-terminal" evidence="7">
    <location>
        <begin position="976"/>
        <end position="1063"/>
    </location>
</feature>
<feature type="repeat" description="TPR" evidence="5">
    <location>
        <begin position="256"/>
        <end position="289"/>
    </location>
</feature>